<keyword evidence="2" id="KW-1185">Reference proteome</keyword>
<gene>
    <name evidence="1" type="ORF">RCOM_1788580</name>
</gene>
<proteinExistence type="predicted"/>
<dbReference type="InParanoid" id="B9TE94"/>
<reference evidence="2" key="1">
    <citation type="journal article" date="2010" name="Nat. Biotechnol.">
        <title>Draft genome sequence of the oilseed species Ricinus communis.</title>
        <authorList>
            <person name="Chan A.P."/>
            <person name="Crabtree J."/>
            <person name="Zhao Q."/>
            <person name="Lorenzi H."/>
            <person name="Orvis J."/>
            <person name="Puiu D."/>
            <person name="Melake-Berhan A."/>
            <person name="Jones K.M."/>
            <person name="Redman J."/>
            <person name="Chen G."/>
            <person name="Cahoon E.B."/>
            <person name="Gedil M."/>
            <person name="Stanke M."/>
            <person name="Haas B.J."/>
            <person name="Wortman J.R."/>
            <person name="Fraser-Liggett C.M."/>
            <person name="Ravel J."/>
            <person name="Rabinowicz P.D."/>
        </authorList>
    </citation>
    <scope>NUCLEOTIDE SEQUENCE [LARGE SCALE GENOMIC DNA]</scope>
    <source>
        <strain evidence="2">cv. Hale</strain>
    </source>
</reference>
<organism evidence="1 2">
    <name type="scientific">Ricinus communis</name>
    <name type="common">Castor bean</name>
    <dbReference type="NCBI Taxonomy" id="3988"/>
    <lineage>
        <taxon>Eukaryota</taxon>
        <taxon>Viridiplantae</taxon>
        <taxon>Streptophyta</taxon>
        <taxon>Embryophyta</taxon>
        <taxon>Tracheophyta</taxon>
        <taxon>Spermatophyta</taxon>
        <taxon>Magnoliopsida</taxon>
        <taxon>eudicotyledons</taxon>
        <taxon>Gunneridae</taxon>
        <taxon>Pentapetalae</taxon>
        <taxon>rosids</taxon>
        <taxon>fabids</taxon>
        <taxon>Malpighiales</taxon>
        <taxon>Euphorbiaceae</taxon>
        <taxon>Acalyphoideae</taxon>
        <taxon>Acalypheae</taxon>
        <taxon>Ricinus</taxon>
    </lineage>
</organism>
<dbReference type="AlphaFoldDB" id="B9TE94"/>
<accession>B9TE94</accession>
<sequence length="94" mass="10510">MHAILARNCDQFFRQCASYSVIVPLIGYCYRHLRTVAGGIECIARDSQRLGAFHIGEHGDQRKAAMLIDIGELLQQVFGRTLNIAEKAVPPRGR</sequence>
<protein>
    <submittedName>
        <fullName evidence="1">Uncharacterized protein</fullName>
    </submittedName>
</protein>
<evidence type="ECO:0000313" key="1">
    <source>
        <dbReference type="EMBL" id="EEF25819.1"/>
    </source>
</evidence>
<dbReference type="EMBL" id="EQ978838">
    <property type="protein sequence ID" value="EEF25819.1"/>
    <property type="molecule type" value="Genomic_DNA"/>
</dbReference>
<name>B9TE94_RICCO</name>
<dbReference type="Proteomes" id="UP000008311">
    <property type="component" value="Unassembled WGS sequence"/>
</dbReference>
<evidence type="ECO:0000313" key="2">
    <source>
        <dbReference type="Proteomes" id="UP000008311"/>
    </source>
</evidence>